<feature type="region of interest" description="Disordered" evidence="6">
    <location>
        <begin position="84"/>
        <end position="108"/>
    </location>
</feature>
<accession>A0AAN6ZE72</accession>
<evidence type="ECO:0000256" key="1">
    <source>
        <dbReference type="ARBA" id="ARBA00022723"/>
    </source>
</evidence>
<feature type="domain" description="C2H2-type" evidence="7">
    <location>
        <begin position="181"/>
        <end position="208"/>
    </location>
</feature>
<comment type="caution">
    <text evidence="8">The sequence shown here is derived from an EMBL/GenBank/DDBJ whole genome shotgun (WGS) entry which is preliminary data.</text>
</comment>
<dbReference type="PROSITE" id="PS00028">
    <property type="entry name" value="ZINC_FINGER_C2H2_1"/>
    <property type="match status" value="3"/>
</dbReference>
<protein>
    <recommendedName>
        <fullName evidence="7">C2H2-type domain-containing protein</fullName>
    </recommendedName>
</protein>
<sequence length="251" mass="28322">MDLTSQPFQQLLAWTDSPSPSPFSRFSEHSFFSGIQEPIDGLPRVLPDAFTIGDSNSQVQRTPVQFDTAVDNLVRLIQAKPESLRSADTAVERAEPGQPEKKEEDERRDAQLLARGKAKWKRFACDIPGCNKMFAERNNLDTHRRSHTGESPYKCPYCARRFTQSVNLKSHVNRHTGARPYKCPECPRTFPQPSNVKAHLKTHVRRELRASWICRFGNCQNAFTAKGNLKVCACCPVEPTVAKWDHGGDIG</sequence>
<dbReference type="Pfam" id="PF00096">
    <property type="entry name" value="zf-C2H2"/>
    <property type="match status" value="3"/>
</dbReference>
<dbReference type="SUPFAM" id="SSF57667">
    <property type="entry name" value="beta-beta-alpha zinc fingers"/>
    <property type="match status" value="2"/>
</dbReference>
<feature type="domain" description="C2H2-type" evidence="7">
    <location>
        <begin position="123"/>
        <end position="152"/>
    </location>
</feature>
<reference evidence="8" key="2">
    <citation type="submission" date="2023-05" db="EMBL/GenBank/DDBJ databases">
        <authorList>
            <consortium name="Lawrence Berkeley National Laboratory"/>
            <person name="Steindorff A."/>
            <person name="Hensen N."/>
            <person name="Bonometti L."/>
            <person name="Westerberg I."/>
            <person name="Brannstrom I.O."/>
            <person name="Guillou S."/>
            <person name="Cros-Aarteil S."/>
            <person name="Calhoun S."/>
            <person name="Haridas S."/>
            <person name="Kuo A."/>
            <person name="Mondo S."/>
            <person name="Pangilinan J."/>
            <person name="Riley R."/>
            <person name="Labutti K."/>
            <person name="Andreopoulos B."/>
            <person name="Lipzen A."/>
            <person name="Chen C."/>
            <person name="Yanf M."/>
            <person name="Daum C."/>
            <person name="Ng V."/>
            <person name="Clum A."/>
            <person name="Ohm R."/>
            <person name="Martin F."/>
            <person name="Silar P."/>
            <person name="Natvig D."/>
            <person name="Lalanne C."/>
            <person name="Gautier V."/>
            <person name="Ament-Velasquez S.L."/>
            <person name="Kruys A."/>
            <person name="Hutchinson M.I."/>
            <person name="Powell A.J."/>
            <person name="Barry K."/>
            <person name="Miller A.N."/>
            <person name="Grigoriev I.V."/>
            <person name="Debuchy R."/>
            <person name="Gladieux P."/>
            <person name="Thoren M.H."/>
            <person name="Johannesson H."/>
        </authorList>
    </citation>
    <scope>NUCLEOTIDE SEQUENCE</scope>
    <source>
        <strain evidence="8">CBS 123565</strain>
    </source>
</reference>
<evidence type="ECO:0000313" key="9">
    <source>
        <dbReference type="Proteomes" id="UP001304895"/>
    </source>
</evidence>
<keyword evidence="2" id="KW-0677">Repeat</keyword>
<dbReference type="AlphaFoldDB" id="A0AAN6ZE72"/>
<keyword evidence="3 5" id="KW-0863">Zinc-finger</keyword>
<reference evidence="8" key="1">
    <citation type="journal article" date="2023" name="Mol. Phylogenet. Evol.">
        <title>Genome-scale phylogeny and comparative genomics of the fungal order Sordariales.</title>
        <authorList>
            <person name="Hensen N."/>
            <person name="Bonometti L."/>
            <person name="Westerberg I."/>
            <person name="Brannstrom I.O."/>
            <person name="Guillou S."/>
            <person name="Cros-Aarteil S."/>
            <person name="Calhoun S."/>
            <person name="Haridas S."/>
            <person name="Kuo A."/>
            <person name="Mondo S."/>
            <person name="Pangilinan J."/>
            <person name="Riley R."/>
            <person name="LaButti K."/>
            <person name="Andreopoulos B."/>
            <person name="Lipzen A."/>
            <person name="Chen C."/>
            <person name="Yan M."/>
            <person name="Daum C."/>
            <person name="Ng V."/>
            <person name="Clum A."/>
            <person name="Steindorff A."/>
            <person name="Ohm R.A."/>
            <person name="Martin F."/>
            <person name="Silar P."/>
            <person name="Natvig D.O."/>
            <person name="Lalanne C."/>
            <person name="Gautier V."/>
            <person name="Ament-Velasquez S.L."/>
            <person name="Kruys A."/>
            <person name="Hutchinson M.I."/>
            <person name="Powell A.J."/>
            <person name="Barry K."/>
            <person name="Miller A.N."/>
            <person name="Grigoriev I.V."/>
            <person name="Debuchy R."/>
            <person name="Gladieux P."/>
            <person name="Hiltunen Thoren M."/>
            <person name="Johannesson H."/>
        </authorList>
    </citation>
    <scope>NUCLEOTIDE SEQUENCE</scope>
    <source>
        <strain evidence="8">CBS 123565</strain>
    </source>
</reference>
<dbReference type="PANTHER" id="PTHR23235:SF120">
    <property type="entry name" value="KRUPPEL-LIKE FACTOR 15"/>
    <property type="match status" value="1"/>
</dbReference>
<organism evidence="8 9">
    <name type="scientific">Trichocladium antarcticum</name>
    <dbReference type="NCBI Taxonomy" id="1450529"/>
    <lineage>
        <taxon>Eukaryota</taxon>
        <taxon>Fungi</taxon>
        <taxon>Dikarya</taxon>
        <taxon>Ascomycota</taxon>
        <taxon>Pezizomycotina</taxon>
        <taxon>Sordariomycetes</taxon>
        <taxon>Sordariomycetidae</taxon>
        <taxon>Sordariales</taxon>
        <taxon>Chaetomiaceae</taxon>
        <taxon>Trichocladium</taxon>
    </lineage>
</organism>
<dbReference type="Gene3D" id="3.30.160.60">
    <property type="entry name" value="Classic Zinc Finger"/>
    <property type="match status" value="3"/>
</dbReference>
<dbReference type="GO" id="GO:0000981">
    <property type="term" value="F:DNA-binding transcription factor activity, RNA polymerase II-specific"/>
    <property type="evidence" value="ECO:0007669"/>
    <property type="project" value="UniProtKB-ARBA"/>
</dbReference>
<dbReference type="FunFam" id="3.30.160.60:FF:000125">
    <property type="entry name" value="Putative zinc finger protein 143"/>
    <property type="match status" value="1"/>
</dbReference>
<evidence type="ECO:0000256" key="3">
    <source>
        <dbReference type="ARBA" id="ARBA00022771"/>
    </source>
</evidence>
<evidence type="ECO:0000256" key="5">
    <source>
        <dbReference type="PROSITE-ProRule" id="PRU00042"/>
    </source>
</evidence>
<dbReference type="PROSITE" id="PS50157">
    <property type="entry name" value="ZINC_FINGER_C2H2_2"/>
    <property type="match status" value="3"/>
</dbReference>
<dbReference type="GO" id="GO:0008270">
    <property type="term" value="F:zinc ion binding"/>
    <property type="evidence" value="ECO:0007669"/>
    <property type="project" value="UniProtKB-KW"/>
</dbReference>
<evidence type="ECO:0000259" key="7">
    <source>
        <dbReference type="PROSITE" id="PS50157"/>
    </source>
</evidence>
<name>A0AAN6ZE72_9PEZI</name>
<keyword evidence="1" id="KW-0479">Metal-binding</keyword>
<keyword evidence="4" id="KW-0862">Zinc</keyword>
<dbReference type="FunFam" id="3.30.160.60:FF:002343">
    <property type="entry name" value="Zinc finger protein 33A"/>
    <property type="match status" value="2"/>
</dbReference>
<dbReference type="EMBL" id="MU853408">
    <property type="protein sequence ID" value="KAK4134588.1"/>
    <property type="molecule type" value="Genomic_DNA"/>
</dbReference>
<dbReference type="Proteomes" id="UP001304895">
    <property type="component" value="Unassembled WGS sequence"/>
</dbReference>
<dbReference type="GO" id="GO:0000978">
    <property type="term" value="F:RNA polymerase II cis-regulatory region sequence-specific DNA binding"/>
    <property type="evidence" value="ECO:0007669"/>
    <property type="project" value="TreeGrafter"/>
</dbReference>
<gene>
    <name evidence="8" type="ORF">BT67DRAFT_441749</name>
</gene>
<proteinExistence type="predicted"/>
<keyword evidence="9" id="KW-1185">Reference proteome</keyword>
<dbReference type="InterPro" id="IPR036236">
    <property type="entry name" value="Znf_C2H2_sf"/>
</dbReference>
<dbReference type="SMART" id="SM00355">
    <property type="entry name" value="ZnF_C2H2"/>
    <property type="match status" value="3"/>
</dbReference>
<dbReference type="PANTHER" id="PTHR23235">
    <property type="entry name" value="KRUEPPEL-LIKE TRANSCRIPTION FACTOR"/>
    <property type="match status" value="1"/>
</dbReference>
<evidence type="ECO:0000256" key="4">
    <source>
        <dbReference type="ARBA" id="ARBA00022833"/>
    </source>
</evidence>
<feature type="domain" description="C2H2-type" evidence="7">
    <location>
        <begin position="153"/>
        <end position="180"/>
    </location>
</feature>
<dbReference type="InterPro" id="IPR013087">
    <property type="entry name" value="Znf_C2H2_type"/>
</dbReference>
<evidence type="ECO:0000256" key="2">
    <source>
        <dbReference type="ARBA" id="ARBA00022737"/>
    </source>
</evidence>
<evidence type="ECO:0000256" key="6">
    <source>
        <dbReference type="SAM" id="MobiDB-lite"/>
    </source>
</evidence>
<evidence type="ECO:0000313" key="8">
    <source>
        <dbReference type="EMBL" id="KAK4134588.1"/>
    </source>
</evidence>